<proteinExistence type="predicted"/>
<evidence type="ECO:0000313" key="2">
    <source>
        <dbReference type="EMBL" id="SOB95952.1"/>
    </source>
</evidence>
<feature type="transmembrane region" description="Helical" evidence="1">
    <location>
        <begin position="76"/>
        <end position="98"/>
    </location>
</feature>
<accession>A0A285RU90</accession>
<keyword evidence="1" id="KW-0472">Membrane</keyword>
<organism evidence="2 3">
    <name type="scientific">Stappia indica</name>
    <dbReference type="NCBI Taxonomy" id="538381"/>
    <lineage>
        <taxon>Bacteria</taxon>
        <taxon>Pseudomonadati</taxon>
        <taxon>Pseudomonadota</taxon>
        <taxon>Alphaproteobacteria</taxon>
        <taxon>Hyphomicrobiales</taxon>
        <taxon>Stappiaceae</taxon>
        <taxon>Stappia</taxon>
    </lineage>
</organism>
<gene>
    <name evidence="2" type="ORF">SAMN05421512_10276</name>
</gene>
<feature type="transmembrane region" description="Helical" evidence="1">
    <location>
        <begin position="34"/>
        <end position="56"/>
    </location>
</feature>
<dbReference type="AlphaFoldDB" id="A0A285RU90"/>
<evidence type="ECO:0000256" key="1">
    <source>
        <dbReference type="SAM" id="Phobius"/>
    </source>
</evidence>
<keyword evidence="1" id="KW-1133">Transmembrane helix</keyword>
<dbReference type="Proteomes" id="UP000219331">
    <property type="component" value="Unassembled WGS sequence"/>
</dbReference>
<dbReference type="RefSeq" id="WP_244297341.1">
    <property type="nucleotide sequence ID" value="NZ_OBML01000002.1"/>
</dbReference>
<dbReference type="STRING" id="538381.GCA_001696535_03431"/>
<sequence length="133" mass="14062">MTDLQDTSSRKISPKTGPKTGGISRLLAQPFFRLLAINWLIGAFAAAIVLGGLMWLDTGGLRSLIMASDQPWLPVVVLLAGLMITLCSAAMGAAIMALPSEPGDDRGRRARSGSQLALEPALVPVPVRVRERG</sequence>
<keyword evidence="3" id="KW-1185">Reference proteome</keyword>
<dbReference type="EMBL" id="OBML01000002">
    <property type="protein sequence ID" value="SOB95952.1"/>
    <property type="molecule type" value="Genomic_DNA"/>
</dbReference>
<reference evidence="2 3" key="1">
    <citation type="submission" date="2017-08" db="EMBL/GenBank/DDBJ databases">
        <authorList>
            <person name="de Groot N.N."/>
        </authorList>
    </citation>
    <scope>NUCLEOTIDE SEQUENCE [LARGE SCALE GENOMIC DNA]</scope>
    <source>
        <strain evidence="2 3">USBA 352</strain>
    </source>
</reference>
<protein>
    <submittedName>
        <fullName evidence="2">Uncharacterized protein</fullName>
    </submittedName>
</protein>
<evidence type="ECO:0000313" key="3">
    <source>
        <dbReference type="Proteomes" id="UP000219331"/>
    </source>
</evidence>
<name>A0A285RU90_9HYPH</name>
<keyword evidence="1" id="KW-0812">Transmembrane</keyword>